<keyword evidence="1" id="KW-0812">Transmembrane</keyword>
<feature type="domain" description="DUF2489" evidence="2">
    <location>
        <begin position="16"/>
        <end position="153"/>
    </location>
</feature>
<feature type="transmembrane region" description="Helical" evidence="1">
    <location>
        <begin position="6"/>
        <end position="27"/>
    </location>
</feature>
<dbReference type="EMBL" id="PYNS01000018">
    <property type="protein sequence ID" value="PSV09505.1"/>
    <property type="molecule type" value="Genomic_DNA"/>
</dbReference>
<gene>
    <name evidence="3" type="ORF">C0W93_14985</name>
</gene>
<evidence type="ECO:0000313" key="3">
    <source>
        <dbReference type="EMBL" id="PSV09505.1"/>
    </source>
</evidence>
<dbReference type="Proteomes" id="UP000240530">
    <property type="component" value="Unassembled WGS sequence"/>
</dbReference>
<evidence type="ECO:0000313" key="4">
    <source>
        <dbReference type="Proteomes" id="UP000240530"/>
    </source>
</evidence>
<sequence>MQDLTLLLVIGGTIVTALGIYAGFLLVKLYQQNQRHKVFLARAEQQQKEAVETRNNTILESVFVIAAATKQGQCDLSEAAIRLYKLMEALQADKSVDFAATYPAIYELYEVVKDMPRGEARQQTEKRARMRFDLERMKAETRLQETIAVELDAILSTKSS</sequence>
<evidence type="ECO:0000256" key="1">
    <source>
        <dbReference type="SAM" id="Phobius"/>
    </source>
</evidence>
<comment type="caution">
    <text evidence="3">The sequence shown here is derived from an EMBL/GenBank/DDBJ whole genome shotgun (WGS) entry which is preliminary data.</text>
</comment>
<name>A0A2T3KSR0_PHOLD</name>
<protein>
    <submittedName>
        <fullName evidence="3">DUF2489 domain-containing protein</fullName>
    </submittedName>
</protein>
<dbReference type="AlphaFoldDB" id="A0A2T3KSR0"/>
<keyword evidence="1" id="KW-0472">Membrane</keyword>
<proteinExistence type="predicted"/>
<dbReference type="Pfam" id="PF10675">
    <property type="entry name" value="DUF2489"/>
    <property type="match status" value="1"/>
</dbReference>
<reference evidence="3 4" key="1">
    <citation type="submission" date="2018-03" db="EMBL/GenBank/DDBJ databases">
        <title>Whole genome sequencing of Histamine producing bacteria.</title>
        <authorList>
            <person name="Butler K."/>
        </authorList>
    </citation>
    <scope>NUCLEOTIDE SEQUENCE [LARGE SCALE GENOMIC DNA]</scope>
    <source>
        <strain evidence="3 4">Res.4.1</strain>
    </source>
</reference>
<accession>A0A2T3KSR0</accession>
<dbReference type="InterPro" id="IPR019617">
    <property type="entry name" value="DUF2489"/>
</dbReference>
<keyword evidence="1" id="KW-1133">Transmembrane helix</keyword>
<evidence type="ECO:0000259" key="2">
    <source>
        <dbReference type="Pfam" id="PF10675"/>
    </source>
</evidence>
<dbReference type="RefSeq" id="WP_107185576.1">
    <property type="nucleotide sequence ID" value="NZ_JAWQGC010000010.1"/>
</dbReference>
<organism evidence="3 4">
    <name type="scientific">Photobacterium leiognathi subsp. mandapamensis</name>
    <name type="common">Photobacterium mandapamensis</name>
    <dbReference type="NCBI Taxonomy" id="48408"/>
    <lineage>
        <taxon>Bacteria</taxon>
        <taxon>Pseudomonadati</taxon>
        <taxon>Pseudomonadota</taxon>
        <taxon>Gammaproteobacteria</taxon>
        <taxon>Vibrionales</taxon>
        <taxon>Vibrionaceae</taxon>
        <taxon>Photobacterium</taxon>
    </lineage>
</organism>